<name>A0A517YWH0_9BACT</name>
<evidence type="ECO:0000313" key="2">
    <source>
        <dbReference type="EMBL" id="QDU34576.1"/>
    </source>
</evidence>
<dbReference type="SUPFAM" id="SSF54523">
    <property type="entry name" value="Pili subunits"/>
    <property type="match status" value="1"/>
</dbReference>
<sequence length="192" mass="21583">MNRHGFTIIELMVCMIIIGLLAGAIMLSLRGAGRRVKWKDTVDYIVRIDEQVRLFSQLHGLGGQLRLNLLSDVSEIVYIPSTHVDIPSDVNLSRFETKKRVWEIPSPFRIEQIRIAGGEVSKTQVALPVGPNGMTLSYAIKLKGEVKQTQDISNDEVDRSSYNRWLIFVGSTGQVHQTDHQEEVDAILQATK</sequence>
<evidence type="ECO:0000313" key="3">
    <source>
        <dbReference type="Proteomes" id="UP000317369"/>
    </source>
</evidence>
<feature type="transmembrane region" description="Helical" evidence="1">
    <location>
        <begin position="6"/>
        <end position="29"/>
    </location>
</feature>
<keyword evidence="1" id="KW-1133">Transmembrane helix</keyword>
<reference evidence="2 3" key="1">
    <citation type="submission" date="2019-02" db="EMBL/GenBank/DDBJ databases">
        <title>Deep-cultivation of Planctomycetes and their phenomic and genomic characterization uncovers novel biology.</title>
        <authorList>
            <person name="Wiegand S."/>
            <person name="Jogler M."/>
            <person name="Boedeker C."/>
            <person name="Pinto D."/>
            <person name="Vollmers J."/>
            <person name="Rivas-Marin E."/>
            <person name="Kohn T."/>
            <person name="Peeters S.H."/>
            <person name="Heuer A."/>
            <person name="Rast P."/>
            <person name="Oberbeckmann S."/>
            <person name="Bunk B."/>
            <person name="Jeske O."/>
            <person name="Meyerdierks A."/>
            <person name="Storesund J.E."/>
            <person name="Kallscheuer N."/>
            <person name="Luecker S."/>
            <person name="Lage O.M."/>
            <person name="Pohl T."/>
            <person name="Merkel B.J."/>
            <person name="Hornburger P."/>
            <person name="Mueller R.-W."/>
            <person name="Bruemmer F."/>
            <person name="Labrenz M."/>
            <person name="Spormann A.M."/>
            <person name="Op den Camp H."/>
            <person name="Overmann J."/>
            <person name="Amann R."/>
            <person name="Jetten M.S.M."/>
            <person name="Mascher T."/>
            <person name="Medema M.H."/>
            <person name="Devos D.P."/>
            <person name="Kaster A.-K."/>
            <person name="Ovreas L."/>
            <person name="Rohde M."/>
            <person name="Galperin M.Y."/>
            <person name="Jogler C."/>
        </authorList>
    </citation>
    <scope>NUCLEOTIDE SEQUENCE [LARGE SCALE GENOMIC DNA]</scope>
    <source>
        <strain evidence="2 3">KS4</strain>
    </source>
</reference>
<dbReference type="Proteomes" id="UP000317369">
    <property type="component" value="Chromosome"/>
</dbReference>
<dbReference type="RefSeq" id="WP_200761225.1">
    <property type="nucleotide sequence ID" value="NZ_CP036425.1"/>
</dbReference>
<dbReference type="Pfam" id="PF07963">
    <property type="entry name" value="N_methyl"/>
    <property type="match status" value="1"/>
</dbReference>
<dbReference type="AlphaFoldDB" id="A0A517YWH0"/>
<dbReference type="EMBL" id="CP036425">
    <property type="protein sequence ID" value="QDU34576.1"/>
    <property type="molecule type" value="Genomic_DNA"/>
</dbReference>
<evidence type="ECO:0000256" key="1">
    <source>
        <dbReference type="SAM" id="Phobius"/>
    </source>
</evidence>
<keyword evidence="1" id="KW-0472">Membrane</keyword>
<evidence type="ECO:0008006" key="4">
    <source>
        <dbReference type="Google" id="ProtNLM"/>
    </source>
</evidence>
<organism evidence="2 3">
    <name type="scientific">Poriferisphaera corsica</name>
    <dbReference type="NCBI Taxonomy" id="2528020"/>
    <lineage>
        <taxon>Bacteria</taxon>
        <taxon>Pseudomonadati</taxon>
        <taxon>Planctomycetota</taxon>
        <taxon>Phycisphaerae</taxon>
        <taxon>Phycisphaerales</taxon>
        <taxon>Phycisphaeraceae</taxon>
        <taxon>Poriferisphaera</taxon>
    </lineage>
</organism>
<keyword evidence="1" id="KW-0812">Transmembrane</keyword>
<protein>
    <recommendedName>
        <fullName evidence="4">Prepilin-type N-terminal cleavage/methylation domain-containing protein</fullName>
    </recommendedName>
</protein>
<proteinExistence type="predicted"/>
<dbReference type="InterPro" id="IPR012902">
    <property type="entry name" value="N_methyl_site"/>
</dbReference>
<dbReference type="InterPro" id="IPR045584">
    <property type="entry name" value="Pilin-like"/>
</dbReference>
<keyword evidence="3" id="KW-1185">Reference proteome</keyword>
<gene>
    <name evidence="2" type="ORF">KS4_26460</name>
</gene>
<dbReference type="KEGG" id="pcor:KS4_26460"/>
<dbReference type="NCBIfam" id="TIGR02532">
    <property type="entry name" value="IV_pilin_GFxxxE"/>
    <property type="match status" value="1"/>
</dbReference>
<accession>A0A517YWH0</accession>